<feature type="domain" description="SpoVT-AbrB" evidence="1">
    <location>
        <begin position="6"/>
        <end position="51"/>
    </location>
</feature>
<evidence type="ECO:0000313" key="3">
    <source>
        <dbReference type="Proteomes" id="UP000005496"/>
    </source>
</evidence>
<protein>
    <submittedName>
        <fullName evidence="2">Transcriptional regulator/antitoxin, MazE</fullName>
    </submittedName>
</protein>
<keyword evidence="3" id="KW-1185">Reference proteome</keyword>
<dbReference type="OrthoDB" id="9795766at2"/>
<evidence type="ECO:0000259" key="1">
    <source>
        <dbReference type="SMART" id="SM00966"/>
    </source>
</evidence>
<gene>
    <name evidence="2" type="ORF">Dthio_PD0746</name>
</gene>
<dbReference type="Gene3D" id="2.10.260.10">
    <property type="match status" value="1"/>
</dbReference>
<reference evidence="2" key="1">
    <citation type="submission" date="2010-05" db="EMBL/GenBank/DDBJ databases">
        <title>The draft genome of Desulfonatronospira thiodismutans ASO3-1.</title>
        <authorList>
            <consortium name="US DOE Joint Genome Institute (JGI-PGF)"/>
            <person name="Lucas S."/>
            <person name="Copeland A."/>
            <person name="Lapidus A."/>
            <person name="Cheng J.-F."/>
            <person name="Bruce D."/>
            <person name="Goodwin L."/>
            <person name="Pitluck S."/>
            <person name="Chertkov O."/>
            <person name="Brettin T."/>
            <person name="Detter J.C."/>
            <person name="Han C."/>
            <person name="Land M.L."/>
            <person name="Hauser L."/>
            <person name="Kyrpides N."/>
            <person name="Mikhailova N."/>
            <person name="Muyzer G."/>
            <person name="Woyke T."/>
        </authorList>
    </citation>
    <scope>NUCLEOTIDE SEQUENCE [LARGE SCALE GENOMIC DNA]</scope>
    <source>
        <strain evidence="2">ASO3-1</strain>
    </source>
</reference>
<sequence length="79" mass="8790">MEAKAIKVGNRLAFIVPEPIAEKCGIFENTSVDISLRDDEIVVRPQRKKYILSELLAEITPDNIHKEVGSGEPVGQEML</sequence>
<dbReference type="EMBL" id="ACJN02000003">
    <property type="protein sequence ID" value="EFI33414.1"/>
    <property type="molecule type" value="Genomic_DNA"/>
</dbReference>
<dbReference type="SMART" id="SM00966">
    <property type="entry name" value="SpoVT_AbrB"/>
    <property type="match status" value="1"/>
</dbReference>
<dbReference type="InterPro" id="IPR039052">
    <property type="entry name" value="Antitox_PemI-like"/>
</dbReference>
<dbReference type="InterPro" id="IPR037914">
    <property type="entry name" value="SpoVT-AbrB_sf"/>
</dbReference>
<accession>D6SRU8</accession>
<dbReference type="GO" id="GO:0097351">
    <property type="term" value="F:toxin sequestering activity"/>
    <property type="evidence" value="ECO:0007669"/>
    <property type="project" value="InterPro"/>
</dbReference>
<dbReference type="Proteomes" id="UP000005496">
    <property type="component" value="Unassembled WGS sequence"/>
</dbReference>
<comment type="caution">
    <text evidence="2">The sequence shown here is derived from an EMBL/GenBank/DDBJ whole genome shotgun (WGS) entry which is preliminary data.</text>
</comment>
<dbReference type="PANTHER" id="PTHR40516:SF1">
    <property type="entry name" value="ANTITOXIN CHPS-RELATED"/>
    <property type="match status" value="1"/>
</dbReference>
<dbReference type="GO" id="GO:0003677">
    <property type="term" value="F:DNA binding"/>
    <property type="evidence" value="ECO:0007669"/>
    <property type="project" value="InterPro"/>
</dbReference>
<dbReference type="InterPro" id="IPR007159">
    <property type="entry name" value="SpoVT-AbrB_dom"/>
</dbReference>
<dbReference type="RefSeq" id="WP_008870767.1">
    <property type="nucleotide sequence ID" value="NZ_ACJN02000003.1"/>
</dbReference>
<evidence type="ECO:0000313" key="2">
    <source>
        <dbReference type="EMBL" id="EFI33414.1"/>
    </source>
</evidence>
<name>D6SRU8_9BACT</name>
<dbReference type="SUPFAM" id="SSF89447">
    <property type="entry name" value="AbrB/MazE/MraZ-like"/>
    <property type="match status" value="1"/>
</dbReference>
<dbReference type="eggNOG" id="COG2336">
    <property type="taxonomic scope" value="Bacteria"/>
</dbReference>
<organism evidence="2 3">
    <name type="scientific">Desulfonatronospira thiodismutans ASO3-1</name>
    <dbReference type="NCBI Taxonomy" id="555779"/>
    <lineage>
        <taxon>Bacteria</taxon>
        <taxon>Pseudomonadati</taxon>
        <taxon>Thermodesulfobacteriota</taxon>
        <taxon>Desulfovibrionia</taxon>
        <taxon>Desulfovibrionales</taxon>
        <taxon>Desulfonatronovibrionaceae</taxon>
        <taxon>Desulfonatronospira</taxon>
    </lineage>
</organism>
<dbReference type="PANTHER" id="PTHR40516">
    <property type="entry name" value="ANTITOXIN CHPS-RELATED"/>
    <property type="match status" value="1"/>
</dbReference>
<proteinExistence type="predicted"/>
<dbReference type="AlphaFoldDB" id="D6SRU8"/>